<dbReference type="PANTHER" id="PTHR22838">
    <property type="entry name" value="WD REPEAT PROTEIN 26-RELATED"/>
    <property type="match status" value="1"/>
</dbReference>
<dbReference type="SMART" id="SM00320">
    <property type="entry name" value="WD40"/>
    <property type="match status" value="1"/>
</dbReference>
<evidence type="ECO:0000256" key="3">
    <source>
        <dbReference type="PROSITE-ProRule" id="PRU00221"/>
    </source>
</evidence>
<dbReference type="Proteomes" id="UP001163046">
    <property type="component" value="Unassembled WGS sequence"/>
</dbReference>
<dbReference type="InterPro" id="IPR001680">
    <property type="entry name" value="WD40_rpt"/>
</dbReference>
<organism evidence="4 5">
    <name type="scientific">Desmophyllum pertusum</name>
    <dbReference type="NCBI Taxonomy" id="174260"/>
    <lineage>
        <taxon>Eukaryota</taxon>
        <taxon>Metazoa</taxon>
        <taxon>Cnidaria</taxon>
        <taxon>Anthozoa</taxon>
        <taxon>Hexacorallia</taxon>
        <taxon>Scleractinia</taxon>
        <taxon>Caryophylliina</taxon>
        <taxon>Caryophylliidae</taxon>
        <taxon>Desmophyllum</taxon>
    </lineage>
</organism>
<keyword evidence="2" id="KW-0677">Repeat</keyword>
<evidence type="ECO:0000313" key="5">
    <source>
        <dbReference type="Proteomes" id="UP001163046"/>
    </source>
</evidence>
<dbReference type="PROSITE" id="PS50294">
    <property type="entry name" value="WD_REPEATS_REGION"/>
    <property type="match status" value="1"/>
</dbReference>
<dbReference type="Pfam" id="PF00400">
    <property type="entry name" value="WD40"/>
    <property type="match status" value="1"/>
</dbReference>
<dbReference type="InterPro" id="IPR015943">
    <property type="entry name" value="WD40/YVTN_repeat-like_dom_sf"/>
</dbReference>
<dbReference type="EMBL" id="MU826858">
    <property type="protein sequence ID" value="KAJ7370709.1"/>
    <property type="molecule type" value="Genomic_DNA"/>
</dbReference>
<dbReference type="AlphaFoldDB" id="A0A9X0CRD3"/>
<keyword evidence="5" id="KW-1185">Reference proteome</keyword>
<sequence>HSVTVIKFAHGDKYRLACSSTDGTLSVCALVPSPPSVTCTLRGHTAAVADFEWTMNNDKIASASLDRTTRVWNPESGKCLRVLDDSQSCGVMACRFQPLNNNLLLVSFKIDEFAWSNGSKWKPSFIQIAI</sequence>
<dbReference type="SUPFAM" id="SSF50978">
    <property type="entry name" value="WD40 repeat-like"/>
    <property type="match status" value="1"/>
</dbReference>
<evidence type="ECO:0000313" key="4">
    <source>
        <dbReference type="EMBL" id="KAJ7370709.1"/>
    </source>
</evidence>
<evidence type="ECO:0000256" key="1">
    <source>
        <dbReference type="ARBA" id="ARBA00022574"/>
    </source>
</evidence>
<dbReference type="Gene3D" id="2.130.10.10">
    <property type="entry name" value="YVTN repeat-like/Quinoprotein amine dehydrogenase"/>
    <property type="match status" value="1"/>
</dbReference>
<name>A0A9X0CRD3_9CNID</name>
<dbReference type="PANTHER" id="PTHR22838:SF4">
    <property type="entry name" value="WD REPEAT-CONTAINING PROTEIN 13"/>
    <property type="match status" value="1"/>
</dbReference>
<dbReference type="GO" id="GO:1990841">
    <property type="term" value="F:promoter-specific chromatin binding"/>
    <property type="evidence" value="ECO:0007669"/>
    <property type="project" value="TreeGrafter"/>
</dbReference>
<accession>A0A9X0CRD3</accession>
<feature type="non-terminal residue" evidence="4">
    <location>
        <position position="130"/>
    </location>
</feature>
<dbReference type="GO" id="GO:0005634">
    <property type="term" value="C:nucleus"/>
    <property type="evidence" value="ECO:0007669"/>
    <property type="project" value="TreeGrafter"/>
</dbReference>
<gene>
    <name evidence="4" type="primary">WDR13_3</name>
    <name evidence="4" type="ORF">OS493_030461</name>
</gene>
<dbReference type="OrthoDB" id="1932312at2759"/>
<dbReference type="PROSITE" id="PS50082">
    <property type="entry name" value="WD_REPEATS_2"/>
    <property type="match status" value="1"/>
</dbReference>
<protein>
    <submittedName>
        <fullName evidence="4">WD repeat-containing protein 13</fullName>
    </submittedName>
</protein>
<feature type="repeat" description="WD" evidence="3">
    <location>
        <begin position="41"/>
        <end position="82"/>
    </location>
</feature>
<dbReference type="InterPro" id="IPR036322">
    <property type="entry name" value="WD40_repeat_dom_sf"/>
</dbReference>
<comment type="caution">
    <text evidence="4">The sequence shown here is derived from an EMBL/GenBank/DDBJ whole genome shotgun (WGS) entry which is preliminary data.</text>
</comment>
<reference evidence="4" key="1">
    <citation type="submission" date="2023-01" db="EMBL/GenBank/DDBJ databases">
        <title>Genome assembly of the deep-sea coral Lophelia pertusa.</title>
        <authorList>
            <person name="Herrera S."/>
            <person name="Cordes E."/>
        </authorList>
    </citation>
    <scope>NUCLEOTIDE SEQUENCE</scope>
    <source>
        <strain evidence="4">USNM1676648</strain>
        <tissue evidence="4">Polyp</tissue>
    </source>
</reference>
<dbReference type="InterPro" id="IPR051350">
    <property type="entry name" value="WD_repeat-ST_regulator"/>
</dbReference>
<proteinExistence type="predicted"/>
<keyword evidence="1 3" id="KW-0853">WD repeat</keyword>
<evidence type="ECO:0000256" key="2">
    <source>
        <dbReference type="ARBA" id="ARBA00022737"/>
    </source>
</evidence>